<dbReference type="InterPro" id="IPR010985">
    <property type="entry name" value="Ribbon_hlx_hlx"/>
</dbReference>
<dbReference type="RefSeq" id="WP_088267343.1">
    <property type="nucleotide sequence ID" value="NZ_CBCSFR010000035.1"/>
</dbReference>
<sequence>MTTNQFSRRRTQARPTTAKEALSPDMQHLYKKLTVRIPPDLHHRLKMSATAQGVPIAQIVQDLITDYVEG</sequence>
<accession>A0ABS0LA63</accession>
<keyword evidence="3" id="KW-1185">Reference proteome</keyword>
<dbReference type="SUPFAM" id="SSF47598">
    <property type="entry name" value="Ribbon-helix-helix"/>
    <property type="match status" value="1"/>
</dbReference>
<proteinExistence type="predicted"/>
<evidence type="ECO:0000256" key="1">
    <source>
        <dbReference type="SAM" id="MobiDB-lite"/>
    </source>
</evidence>
<gene>
    <name evidence="2" type="ORF">I4J41_02050</name>
</gene>
<feature type="region of interest" description="Disordered" evidence="1">
    <location>
        <begin position="1"/>
        <end position="22"/>
    </location>
</feature>
<dbReference type="Pfam" id="PF05534">
    <property type="entry name" value="HicB"/>
    <property type="match status" value="1"/>
</dbReference>
<dbReference type="Proteomes" id="UP000615580">
    <property type="component" value="Unassembled WGS sequence"/>
</dbReference>
<protein>
    <submittedName>
        <fullName evidence="2">Toxin-antitoxin system HicB family antitoxin</fullName>
    </submittedName>
</protein>
<dbReference type="EMBL" id="JADQUG010000004">
    <property type="protein sequence ID" value="MBG9353430.1"/>
    <property type="molecule type" value="Genomic_DNA"/>
</dbReference>
<dbReference type="InterPro" id="IPR013321">
    <property type="entry name" value="Arc_rbn_hlx_hlx"/>
</dbReference>
<dbReference type="InterPro" id="IPR008651">
    <property type="entry name" value="Uncharacterised_HicB"/>
</dbReference>
<evidence type="ECO:0000313" key="3">
    <source>
        <dbReference type="Proteomes" id="UP000615580"/>
    </source>
</evidence>
<name>A0ABS0LA63_9CORY</name>
<evidence type="ECO:0000313" key="2">
    <source>
        <dbReference type="EMBL" id="MBG9353430.1"/>
    </source>
</evidence>
<organism evidence="2 3">
    <name type="scientific">Corynebacterium belfantii</name>
    <dbReference type="NCBI Taxonomy" id="2014537"/>
    <lineage>
        <taxon>Bacteria</taxon>
        <taxon>Bacillati</taxon>
        <taxon>Actinomycetota</taxon>
        <taxon>Actinomycetes</taxon>
        <taxon>Mycobacteriales</taxon>
        <taxon>Corynebacteriaceae</taxon>
        <taxon>Corynebacterium</taxon>
    </lineage>
</organism>
<reference evidence="2 3" key="1">
    <citation type="journal article" date="2020" name="J. Clin. Microbiol.">
        <title>Assessing the Genetic Diversity of Austrian Corynebacterium diphtheriae Clinical Isolates, 2011-2019.</title>
        <authorList>
            <person name="Schaeffer J."/>
            <person name="Huhulescu S."/>
            <person name="Stoeger A."/>
            <person name="Allerberger F."/>
            <person name="Ruppitsch W."/>
        </authorList>
    </citation>
    <scope>NUCLEOTIDE SEQUENCE [LARGE SCALE GENOMIC DNA]</scope>
    <source>
        <strain evidence="2 3">04-17</strain>
    </source>
</reference>
<comment type="caution">
    <text evidence="2">The sequence shown here is derived from an EMBL/GenBank/DDBJ whole genome shotgun (WGS) entry which is preliminary data.</text>
</comment>
<dbReference type="Gene3D" id="1.10.1220.10">
    <property type="entry name" value="Met repressor-like"/>
    <property type="match status" value="1"/>
</dbReference>